<protein>
    <recommendedName>
        <fullName evidence="3">CUE domain-containing protein</fullName>
    </recommendedName>
</protein>
<evidence type="ECO:0000313" key="4">
    <source>
        <dbReference type="EMBL" id="KAK4281139.1"/>
    </source>
</evidence>
<feature type="compositionally biased region" description="Polar residues" evidence="2">
    <location>
        <begin position="564"/>
        <end position="575"/>
    </location>
</feature>
<evidence type="ECO:0000256" key="1">
    <source>
        <dbReference type="SAM" id="Coils"/>
    </source>
</evidence>
<dbReference type="AlphaFoldDB" id="A0AAE1N1A3"/>
<dbReference type="PANTHER" id="PTHR48459:SF1">
    <property type="entry name" value="CUE DOMAIN-CONTAINING PROTEIN"/>
    <property type="match status" value="1"/>
</dbReference>
<dbReference type="PANTHER" id="PTHR48459">
    <property type="entry name" value="CUE DOMAIN-CONTAINING PROTEIN"/>
    <property type="match status" value="1"/>
</dbReference>
<dbReference type="CDD" id="cd14279">
    <property type="entry name" value="CUE"/>
    <property type="match status" value="1"/>
</dbReference>
<dbReference type="InterPro" id="IPR003892">
    <property type="entry name" value="CUE"/>
</dbReference>
<dbReference type="EMBL" id="JAWXYG010000002">
    <property type="protein sequence ID" value="KAK4281139.1"/>
    <property type="molecule type" value="Genomic_DNA"/>
</dbReference>
<organism evidence="4 5">
    <name type="scientific">Acacia crassicarpa</name>
    <name type="common">northern wattle</name>
    <dbReference type="NCBI Taxonomy" id="499986"/>
    <lineage>
        <taxon>Eukaryota</taxon>
        <taxon>Viridiplantae</taxon>
        <taxon>Streptophyta</taxon>
        <taxon>Embryophyta</taxon>
        <taxon>Tracheophyta</taxon>
        <taxon>Spermatophyta</taxon>
        <taxon>Magnoliopsida</taxon>
        <taxon>eudicotyledons</taxon>
        <taxon>Gunneridae</taxon>
        <taxon>Pentapetalae</taxon>
        <taxon>rosids</taxon>
        <taxon>fabids</taxon>
        <taxon>Fabales</taxon>
        <taxon>Fabaceae</taxon>
        <taxon>Caesalpinioideae</taxon>
        <taxon>mimosoid clade</taxon>
        <taxon>Acacieae</taxon>
        <taxon>Acacia</taxon>
    </lineage>
</organism>
<dbReference type="PROSITE" id="PS51140">
    <property type="entry name" value="CUE"/>
    <property type="match status" value="1"/>
</dbReference>
<dbReference type="Proteomes" id="UP001293593">
    <property type="component" value="Unassembled WGS sequence"/>
</dbReference>
<feature type="compositionally biased region" description="Basic and acidic residues" evidence="2">
    <location>
        <begin position="550"/>
        <end position="561"/>
    </location>
</feature>
<feature type="compositionally biased region" description="Low complexity" evidence="2">
    <location>
        <begin position="537"/>
        <end position="549"/>
    </location>
</feature>
<evidence type="ECO:0000259" key="3">
    <source>
        <dbReference type="PROSITE" id="PS51140"/>
    </source>
</evidence>
<accession>A0AAE1N1A3</accession>
<feature type="coiled-coil region" evidence="1">
    <location>
        <begin position="393"/>
        <end position="484"/>
    </location>
</feature>
<feature type="domain" description="CUE" evidence="3">
    <location>
        <begin position="2"/>
        <end position="45"/>
    </location>
</feature>
<dbReference type="GO" id="GO:0043130">
    <property type="term" value="F:ubiquitin binding"/>
    <property type="evidence" value="ECO:0007669"/>
    <property type="project" value="InterPro"/>
</dbReference>
<reference evidence="4" key="1">
    <citation type="submission" date="2023-10" db="EMBL/GenBank/DDBJ databases">
        <title>Chromosome-level genome of the transformable northern wattle, Acacia crassicarpa.</title>
        <authorList>
            <person name="Massaro I."/>
            <person name="Sinha N.R."/>
            <person name="Poethig S."/>
            <person name="Leichty A.R."/>
        </authorList>
    </citation>
    <scope>NUCLEOTIDE SEQUENCE</scope>
    <source>
        <strain evidence="4">Acra3RX</strain>
        <tissue evidence="4">Leaf</tissue>
    </source>
</reference>
<sequence>MGFNSVYKCLQEIFPQVDARILRAVAIEHAKDVDLAAGIVLNEVIPLMSKRSTPLVTPPHDKGPETVANVEVGREMDSRLRHEQLVETVAAENVETASYSIWPHKRLILKGTEVPNTCNSNGSTDKLLRVNESEEQYTLGRVGENLSVDLTNKIAENAANGLKHGASGSCDHELEHADVETENLISSSMCHDMQPAPVIDNGNGKEGKYFAAPTADNHDAITCALSHQSVSCGPSLIEGERSEVEAVDQAQRLMPNSRECSLQSELDGSTPSAAGKNMETACSFDEQEFSVSKASEVEDEISGEDVVSQSNQVCGIDLLEEVIDEAKTNKKTLFSSMESLISLMKEVEIQEKAAEQAKMEAALGGSEILIIVEELKNMLMHAEEANDMVYGEKAILATEMKELQSRLLSLSDEKSRSLQILDEMSQSLQVRLAAAEELRKAAEQEKFEKEESARKALAEQEAIMERVVQESRRLQQEAEENTRLREFLIDRGRVVDMLQGEISVICEDIRILKEKFDANLPLSKFFTSSQTSCILASSGSSHKSSASDAGSDHSDPSEMLKAKPTSSTGELSSKSGNKEERRKTEHKAYVARKRQNLSQERFRFAIPSETLGDVNFTYRRS</sequence>
<comment type="caution">
    <text evidence="4">The sequence shown here is derived from an EMBL/GenBank/DDBJ whole genome shotgun (WGS) entry which is preliminary data.</text>
</comment>
<keyword evidence="1" id="KW-0175">Coiled coil</keyword>
<feature type="region of interest" description="Disordered" evidence="2">
    <location>
        <begin position="537"/>
        <end position="593"/>
    </location>
</feature>
<keyword evidence="5" id="KW-1185">Reference proteome</keyword>
<proteinExistence type="predicted"/>
<evidence type="ECO:0000256" key="2">
    <source>
        <dbReference type="SAM" id="MobiDB-lite"/>
    </source>
</evidence>
<feature type="compositionally biased region" description="Basic and acidic residues" evidence="2">
    <location>
        <begin position="576"/>
        <end position="588"/>
    </location>
</feature>
<evidence type="ECO:0000313" key="5">
    <source>
        <dbReference type="Proteomes" id="UP001293593"/>
    </source>
</evidence>
<name>A0AAE1N1A3_9FABA</name>
<gene>
    <name evidence="4" type="ORF">QN277_012664</name>
</gene>